<comment type="caution">
    <text evidence="3">The sequence shown here is derived from an EMBL/GenBank/DDBJ whole genome shotgun (WGS) entry which is preliminary data.</text>
</comment>
<dbReference type="GO" id="GO:0090158">
    <property type="term" value="P:endoplasmic reticulum membrane organization"/>
    <property type="evidence" value="ECO:0007669"/>
    <property type="project" value="TreeGrafter"/>
</dbReference>
<dbReference type="InParanoid" id="G4TIS8"/>
<name>G4TIS8_SERID</name>
<dbReference type="eggNOG" id="KOG4397">
    <property type="taxonomic scope" value="Eukaryota"/>
</dbReference>
<dbReference type="InterPro" id="IPR029704">
    <property type="entry name" value="STEEP-like"/>
</dbReference>
<reference evidence="3 4" key="1">
    <citation type="journal article" date="2011" name="PLoS Pathog.">
        <title>Endophytic Life Strategies Decoded by Genome and Transcriptome Analyses of the Mutualistic Root Symbiont Piriformospora indica.</title>
        <authorList>
            <person name="Zuccaro A."/>
            <person name="Lahrmann U."/>
            <person name="Guldener U."/>
            <person name="Langen G."/>
            <person name="Pfiffi S."/>
            <person name="Biedenkopf D."/>
            <person name="Wong P."/>
            <person name="Samans B."/>
            <person name="Grimm C."/>
            <person name="Basiewicz M."/>
            <person name="Murat C."/>
            <person name="Martin F."/>
            <person name="Kogel K.H."/>
        </authorList>
    </citation>
    <scope>NUCLEOTIDE SEQUENCE [LARGE SCALE GENOMIC DNA]</scope>
    <source>
        <strain evidence="3 4">DSM 11827</strain>
    </source>
</reference>
<dbReference type="PANTHER" id="PTHR46355">
    <property type="entry name" value="UPF0428 PROTEIN CXORF56"/>
    <property type="match status" value="1"/>
</dbReference>
<evidence type="ECO:0000313" key="3">
    <source>
        <dbReference type="EMBL" id="CCA71221.1"/>
    </source>
</evidence>
<evidence type="ECO:0000256" key="1">
    <source>
        <dbReference type="ARBA" id="ARBA00024205"/>
    </source>
</evidence>
<evidence type="ECO:0000259" key="2">
    <source>
        <dbReference type="Pfam" id="PF25809"/>
    </source>
</evidence>
<sequence length="147" mass="16231">MPKVISRSTISSSAEASATTSATAALRTYYCLCGEFILVIDKTLSNLPRRTTDNAIILRSKDTDSAKACVFKLNAKEVGAVLVERPNGLERQFRYNCPRCNLLVAYQNERPPTRNAPFVYIVSGALSLIQGQVPDDAFDGEEEHMQE</sequence>
<dbReference type="AlphaFoldDB" id="G4TIS8"/>
<dbReference type="EMBL" id="CAFZ01000111">
    <property type="protein sequence ID" value="CCA71221.1"/>
    <property type="molecule type" value="Genomic_DNA"/>
</dbReference>
<dbReference type="STRING" id="1109443.G4TIS8"/>
<dbReference type="Pfam" id="PF25809">
    <property type="entry name" value="STEEP1"/>
    <property type="match status" value="1"/>
</dbReference>
<accession>G4TIS8</accession>
<protein>
    <recommendedName>
        <fullName evidence="2">STEEP1 domain-containing protein</fullName>
    </recommendedName>
</protein>
<dbReference type="OMA" id="YEMNEHR"/>
<feature type="domain" description="STEEP1" evidence="2">
    <location>
        <begin position="21"/>
        <end position="135"/>
    </location>
</feature>
<dbReference type="HOGENOM" id="CLU_099571_2_0_1"/>
<evidence type="ECO:0000313" key="4">
    <source>
        <dbReference type="Proteomes" id="UP000007148"/>
    </source>
</evidence>
<dbReference type="PANTHER" id="PTHR46355:SF1">
    <property type="entry name" value="STING ER EXIT PROTEIN"/>
    <property type="match status" value="1"/>
</dbReference>
<proteinExistence type="inferred from homology"/>
<dbReference type="GO" id="GO:0006888">
    <property type="term" value="P:endoplasmic reticulum to Golgi vesicle-mediated transport"/>
    <property type="evidence" value="ECO:0007669"/>
    <property type="project" value="TreeGrafter"/>
</dbReference>
<dbReference type="InterPro" id="IPR057965">
    <property type="entry name" value="STEEP1_dom"/>
</dbReference>
<gene>
    <name evidence="3" type="ORF">PIIN_05158</name>
</gene>
<dbReference type="GO" id="GO:0005737">
    <property type="term" value="C:cytoplasm"/>
    <property type="evidence" value="ECO:0007669"/>
    <property type="project" value="GOC"/>
</dbReference>
<keyword evidence="4" id="KW-1185">Reference proteome</keyword>
<organism evidence="3 4">
    <name type="scientific">Serendipita indica (strain DSM 11827)</name>
    <name type="common">Root endophyte fungus</name>
    <name type="synonym">Piriformospora indica</name>
    <dbReference type="NCBI Taxonomy" id="1109443"/>
    <lineage>
        <taxon>Eukaryota</taxon>
        <taxon>Fungi</taxon>
        <taxon>Dikarya</taxon>
        <taxon>Basidiomycota</taxon>
        <taxon>Agaricomycotina</taxon>
        <taxon>Agaricomycetes</taxon>
        <taxon>Sebacinales</taxon>
        <taxon>Serendipitaceae</taxon>
        <taxon>Serendipita</taxon>
    </lineage>
</organism>
<dbReference type="Proteomes" id="UP000007148">
    <property type="component" value="Unassembled WGS sequence"/>
</dbReference>
<dbReference type="OrthoDB" id="418131at2759"/>
<comment type="similarity">
    <text evidence="1">Belongs to the STEEP1 family.</text>
</comment>